<dbReference type="InterPro" id="IPR006119">
    <property type="entry name" value="Resolv_N"/>
</dbReference>
<dbReference type="PROSITE" id="PS51736">
    <property type="entry name" value="RECOMBINASES_3"/>
    <property type="match status" value="1"/>
</dbReference>
<evidence type="ECO:0000256" key="3">
    <source>
        <dbReference type="ARBA" id="ARBA00023172"/>
    </source>
</evidence>
<evidence type="ECO:0000313" key="9">
    <source>
        <dbReference type="EMBL" id="WHY86323.1"/>
    </source>
</evidence>
<sequence>MVTKNEAVVVGIYIRVSTDKQANEGYSLDGQKEVGTEKAIQMFGSNVILEYYVDGGISGKSTKNRPDLQRMMKDINKGILHAVITYKVSRLSRSLSDSLKLVEEIDRAKVRFISLKEGEYGTPHGNLQFNILASVAQYQREELAENVQMGMAQKAREGKWNGGQVLGYQSKDKELIIVPSEAETVKLVYNKFVNEGWGLKKIACHLNLIGIRTKNGKSFTPNTTSIILSNPVYAGYIRFNQYVDWEKKRRGGKNPDAILVKGSHEAIIYEETWNKAQEIAKERATGTPRQYTGTFPLTRLARCPECGSYMTSCYGGTKRKDGTKPRYYCCGEYHNKGKAVCHSNSIRADWLEKEVFDRLTKAMMSDEIITDITQRINNLINDQYNKTEQSTELQHLQKRIVGLEARKKRIQESVELELGLFTPEEARERMAQIREEIAEVNTLLIKAQQQSNNSNSIRPVSEDFIRLQLKEFLDLANQLEPLEFRQLLEASIEKIEATKGELKHIYFSFIAHPSDKELGQVDPSLHIENLPTSLLLRGLLYEKKRYLLVIRFPPINPISPINLFHQNQPHQLVGKSHPRK</sequence>
<dbReference type="GO" id="GO:0003677">
    <property type="term" value="F:DNA binding"/>
    <property type="evidence" value="ECO:0007669"/>
    <property type="project" value="UniProtKB-KW"/>
</dbReference>
<dbReference type="InterPro" id="IPR011109">
    <property type="entry name" value="DNA_bind_recombinase_dom"/>
</dbReference>
<dbReference type="Pfam" id="PF13408">
    <property type="entry name" value="Zn_ribbon_recom"/>
    <property type="match status" value="1"/>
</dbReference>
<dbReference type="PROSITE" id="PS00397">
    <property type="entry name" value="RECOMBINASES_1"/>
    <property type="match status" value="1"/>
</dbReference>
<keyword evidence="3" id="KW-0233">DNA recombination</keyword>
<feature type="domain" description="Resolvase/invertase-type recombinase catalytic" evidence="7">
    <location>
        <begin position="9"/>
        <end position="158"/>
    </location>
</feature>
<dbReference type="Pfam" id="PF07508">
    <property type="entry name" value="Recombinase"/>
    <property type="match status" value="1"/>
</dbReference>
<evidence type="ECO:0000256" key="4">
    <source>
        <dbReference type="PIRSR" id="PIRSR606118-50"/>
    </source>
</evidence>
<accession>A0AA95SCN1</accession>
<dbReference type="KEGG" id="nnv:QNH39_27790"/>
<keyword evidence="1" id="KW-0229">DNA integration</keyword>
<dbReference type="SUPFAM" id="SSF53041">
    <property type="entry name" value="Resolvase-like"/>
    <property type="match status" value="1"/>
</dbReference>
<feature type="domain" description="Recombinase" evidence="8">
    <location>
        <begin position="165"/>
        <end position="286"/>
    </location>
</feature>
<keyword evidence="6" id="KW-0175">Coiled coil</keyword>
<proteinExistence type="predicted"/>
<dbReference type="PROSITE" id="PS51737">
    <property type="entry name" value="RECOMBINASE_DNA_BIND"/>
    <property type="match status" value="1"/>
</dbReference>
<feature type="active site" description="O-(5'-phospho-DNA)-serine intermediate" evidence="4 5">
    <location>
        <position position="17"/>
    </location>
</feature>
<dbReference type="AlphaFoldDB" id="A0AA95SCN1"/>
<dbReference type="GO" id="GO:0015074">
    <property type="term" value="P:DNA integration"/>
    <property type="evidence" value="ECO:0007669"/>
    <property type="project" value="UniProtKB-KW"/>
</dbReference>
<dbReference type="InterPro" id="IPR025827">
    <property type="entry name" value="Zn_ribbon_recom_dom"/>
</dbReference>
<evidence type="ECO:0000259" key="7">
    <source>
        <dbReference type="PROSITE" id="PS51736"/>
    </source>
</evidence>
<dbReference type="InterPro" id="IPR038109">
    <property type="entry name" value="DNA_bind_recomb_sf"/>
</dbReference>
<evidence type="ECO:0000256" key="2">
    <source>
        <dbReference type="ARBA" id="ARBA00023125"/>
    </source>
</evidence>
<evidence type="ECO:0000259" key="8">
    <source>
        <dbReference type="PROSITE" id="PS51737"/>
    </source>
</evidence>
<dbReference type="Proteomes" id="UP001178288">
    <property type="component" value="Chromosome"/>
</dbReference>
<dbReference type="InterPro" id="IPR050639">
    <property type="entry name" value="SSR_resolvase"/>
</dbReference>
<dbReference type="CDD" id="cd00338">
    <property type="entry name" value="Ser_Recombinase"/>
    <property type="match status" value="1"/>
</dbReference>
<keyword evidence="10" id="KW-1185">Reference proteome</keyword>
<organism evidence="9 10">
    <name type="scientific">Neobacillus novalis</name>
    <dbReference type="NCBI Taxonomy" id="220687"/>
    <lineage>
        <taxon>Bacteria</taxon>
        <taxon>Bacillati</taxon>
        <taxon>Bacillota</taxon>
        <taxon>Bacilli</taxon>
        <taxon>Bacillales</taxon>
        <taxon>Bacillaceae</taxon>
        <taxon>Neobacillus</taxon>
    </lineage>
</organism>
<dbReference type="RefSeq" id="WP_066094312.1">
    <property type="nucleotide sequence ID" value="NZ_CP126114.1"/>
</dbReference>
<gene>
    <name evidence="9" type="ORF">QNH39_27790</name>
</gene>
<protein>
    <submittedName>
        <fullName evidence="9">Recombinase family protein</fullName>
    </submittedName>
</protein>
<evidence type="ECO:0000256" key="5">
    <source>
        <dbReference type="PROSITE-ProRule" id="PRU10137"/>
    </source>
</evidence>
<dbReference type="GO" id="GO:0000150">
    <property type="term" value="F:DNA strand exchange activity"/>
    <property type="evidence" value="ECO:0007669"/>
    <property type="project" value="InterPro"/>
</dbReference>
<dbReference type="Gene3D" id="3.90.1750.20">
    <property type="entry name" value="Putative Large Serine Recombinase, Chain B, Domain 2"/>
    <property type="match status" value="1"/>
</dbReference>
<dbReference type="Gene3D" id="3.40.50.1390">
    <property type="entry name" value="Resolvase, N-terminal catalytic domain"/>
    <property type="match status" value="1"/>
</dbReference>
<evidence type="ECO:0000313" key="10">
    <source>
        <dbReference type="Proteomes" id="UP001178288"/>
    </source>
</evidence>
<evidence type="ECO:0000256" key="6">
    <source>
        <dbReference type="SAM" id="Coils"/>
    </source>
</evidence>
<feature type="coiled-coil region" evidence="6">
    <location>
        <begin position="386"/>
        <end position="450"/>
    </location>
</feature>
<name>A0AA95SCN1_9BACI</name>
<dbReference type="PANTHER" id="PTHR30461">
    <property type="entry name" value="DNA-INVERTASE FROM LAMBDOID PROPHAGE"/>
    <property type="match status" value="1"/>
</dbReference>
<evidence type="ECO:0000256" key="1">
    <source>
        <dbReference type="ARBA" id="ARBA00022908"/>
    </source>
</evidence>
<reference evidence="9" key="1">
    <citation type="submission" date="2023-05" db="EMBL/GenBank/DDBJ databases">
        <title>Comparative genomics of Bacillaceae isolates and their secondary metabolite potential.</title>
        <authorList>
            <person name="Song L."/>
            <person name="Nielsen L.J."/>
            <person name="Mohite O."/>
            <person name="Xu X."/>
            <person name="Weber T."/>
            <person name="Kovacs A.T."/>
        </authorList>
    </citation>
    <scope>NUCLEOTIDE SEQUENCE</scope>
    <source>
        <strain evidence="9">XLM17</strain>
    </source>
</reference>
<dbReference type="InterPro" id="IPR006118">
    <property type="entry name" value="Recombinase_CS"/>
</dbReference>
<dbReference type="Pfam" id="PF00239">
    <property type="entry name" value="Resolvase"/>
    <property type="match status" value="1"/>
</dbReference>
<dbReference type="InterPro" id="IPR036162">
    <property type="entry name" value="Resolvase-like_N_sf"/>
</dbReference>
<keyword evidence="2" id="KW-0238">DNA-binding</keyword>
<dbReference type="SMART" id="SM00857">
    <property type="entry name" value="Resolvase"/>
    <property type="match status" value="1"/>
</dbReference>
<dbReference type="EMBL" id="CP126114">
    <property type="protein sequence ID" value="WHY86323.1"/>
    <property type="molecule type" value="Genomic_DNA"/>
</dbReference>
<dbReference type="PANTHER" id="PTHR30461:SF23">
    <property type="entry name" value="DNA RECOMBINASE-RELATED"/>
    <property type="match status" value="1"/>
</dbReference>